<dbReference type="Proteomes" id="UP000614216">
    <property type="component" value="Unassembled WGS sequence"/>
</dbReference>
<keyword evidence="2" id="KW-1185">Reference proteome</keyword>
<sequence>MIQKYFSLDKNYILEKAQLDQEQQLIVYLIDFAKKFYLTQFNPLGLEDDTVKRIIAHKTEYTDRLEEFYRNLAGVYRYKHGNNQLEFLFDGADHYEKYTVDWVKAYEEWLVDFCIRPNFLKAVLELTVFYPEGRKAELAESRMKAFINQHFELKIYKHKGIVKMKVA</sequence>
<dbReference type="EMBL" id="JAEUGD010000067">
    <property type="protein sequence ID" value="MBL6449749.1"/>
    <property type="molecule type" value="Genomic_DNA"/>
</dbReference>
<comment type="caution">
    <text evidence="1">The sequence shown here is derived from an EMBL/GenBank/DDBJ whole genome shotgun (WGS) entry which is preliminary data.</text>
</comment>
<dbReference type="AlphaFoldDB" id="A0A937KEM6"/>
<name>A0A937KEM6_9BACT</name>
<reference evidence="1" key="1">
    <citation type="submission" date="2021-01" db="EMBL/GenBank/DDBJ databases">
        <title>Fulvivirga kasyanovii gen. nov., sp nov., a novel member of the phylum Bacteroidetes isolated from seawater in a mussel farm.</title>
        <authorList>
            <person name="Zhao L.-H."/>
            <person name="Wang Z.-J."/>
        </authorList>
    </citation>
    <scope>NUCLEOTIDE SEQUENCE</scope>
    <source>
        <strain evidence="1">29W222</strain>
    </source>
</reference>
<organism evidence="1 2">
    <name type="scientific">Fulvivirga marina</name>
    <dbReference type="NCBI Taxonomy" id="2494733"/>
    <lineage>
        <taxon>Bacteria</taxon>
        <taxon>Pseudomonadati</taxon>
        <taxon>Bacteroidota</taxon>
        <taxon>Cytophagia</taxon>
        <taxon>Cytophagales</taxon>
        <taxon>Fulvivirgaceae</taxon>
        <taxon>Fulvivirga</taxon>
    </lineage>
</organism>
<dbReference type="RefSeq" id="WP_202859292.1">
    <property type="nucleotide sequence ID" value="NZ_JAEUGD010000067.1"/>
</dbReference>
<proteinExistence type="predicted"/>
<evidence type="ECO:0000313" key="1">
    <source>
        <dbReference type="EMBL" id="MBL6449749.1"/>
    </source>
</evidence>
<evidence type="ECO:0000313" key="2">
    <source>
        <dbReference type="Proteomes" id="UP000614216"/>
    </source>
</evidence>
<accession>A0A937KEM6</accession>
<gene>
    <name evidence="1" type="ORF">JMN32_25790</name>
</gene>
<protein>
    <submittedName>
        <fullName evidence="1">Uncharacterized protein</fullName>
    </submittedName>
</protein>